<evidence type="ECO:0000313" key="1">
    <source>
        <dbReference type="EMBL" id="RIJ24276.1"/>
    </source>
</evidence>
<dbReference type="EMBL" id="QWGB01000005">
    <property type="protein sequence ID" value="RIJ24276.1"/>
    <property type="molecule type" value="Genomic_DNA"/>
</dbReference>
<organism evidence="1 2">
    <name type="scientific">Henriciella barbarensis</name>
    <dbReference type="NCBI Taxonomy" id="86342"/>
    <lineage>
        <taxon>Bacteria</taxon>
        <taxon>Pseudomonadati</taxon>
        <taxon>Pseudomonadota</taxon>
        <taxon>Alphaproteobacteria</taxon>
        <taxon>Hyphomonadales</taxon>
        <taxon>Hyphomonadaceae</taxon>
        <taxon>Henriciella</taxon>
    </lineage>
</organism>
<dbReference type="InterPro" id="IPR051209">
    <property type="entry name" value="FAD-bind_Monooxygenase_sf"/>
</dbReference>
<proteinExistence type="predicted"/>
<dbReference type="Proteomes" id="UP000265431">
    <property type="component" value="Unassembled WGS sequence"/>
</dbReference>
<dbReference type="PANTHER" id="PTHR42877">
    <property type="entry name" value="L-ORNITHINE N(5)-MONOOXYGENASE-RELATED"/>
    <property type="match status" value="1"/>
</dbReference>
<dbReference type="Gene3D" id="3.50.50.60">
    <property type="entry name" value="FAD/NAD(P)-binding domain"/>
    <property type="match status" value="2"/>
</dbReference>
<evidence type="ECO:0000313" key="2">
    <source>
        <dbReference type="Proteomes" id="UP000265431"/>
    </source>
</evidence>
<gene>
    <name evidence="1" type="ORF">D1224_08550</name>
</gene>
<dbReference type="RefSeq" id="WP_119379465.1">
    <property type="nucleotide sequence ID" value="NZ_QWGB01000005.1"/>
</dbReference>
<dbReference type="SUPFAM" id="SSF51905">
    <property type="entry name" value="FAD/NAD(P)-binding domain"/>
    <property type="match status" value="2"/>
</dbReference>
<dbReference type="AlphaFoldDB" id="A0A399QYS9"/>
<dbReference type="PANTHER" id="PTHR42877:SF4">
    <property type="entry name" value="FAD_NAD(P)-BINDING DOMAIN-CONTAINING PROTEIN-RELATED"/>
    <property type="match status" value="1"/>
</dbReference>
<keyword evidence="2" id="KW-1185">Reference proteome</keyword>
<name>A0A399QYS9_9PROT</name>
<dbReference type="PRINTS" id="PR00411">
    <property type="entry name" value="PNDRDTASEI"/>
</dbReference>
<comment type="caution">
    <text evidence="1">The sequence shown here is derived from an EMBL/GenBank/DDBJ whole genome shotgun (WGS) entry which is preliminary data.</text>
</comment>
<dbReference type="Pfam" id="PF13738">
    <property type="entry name" value="Pyr_redox_3"/>
    <property type="match status" value="1"/>
</dbReference>
<dbReference type="OrthoDB" id="312624at2"/>
<dbReference type="InterPro" id="IPR036188">
    <property type="entry name" value="FAD/NAD-bd_sf"/>
</dbReference>
<protein>
    <submittedName>
        <fullName evidence="1">NAD(P)/FAD-dependent oxidoreductase</fullName>
    </submittedName>
</protein>
<sequence length="488" mass="54781">MTEKHAIVIGAGLGGLTAAIKLQEAGHTFDLIDRNPKVGGTWYENSYPGCACDVPVALYQLSFAQSINWTRTFPQGPEIQAYAEEIAERYQLTPHMHLGDEAVSADWDESDKTWTVKTKSGKTFTGDILVGALGQLNRPNWPTIEGLDEFKGAKMHSARWDHSVAWEGKRVAVIGSAASAVQIIPEIAKTASHLAVYQRTPNWVTPRRDVPVSPQEQALMFTQPEAAMDIGARGRQLIYDNADHFFWQVFEWTEAGRAAYTAIATNHLHEQVKDPELRKKLTPDYPVGCRRILISDDYFPALQRENVELVPLAPSKIDARGVTTPDGDYREFDILIFATGFETTEWKWSVDVRGVDGQHLNDVWADHPSAYAGITVNGFPNLFVLYGPNTNLGHNSITFMLERQVEYMMKAIETMDANSAKAMMPKKVAQDDWNARIQADLRKTVWADPACNSWYKTDDGLITQNWSSHTRKYAKEVEAVKVEDYELS</sequence>
<accession>A0A399QYS9</accession>
<reference evidence="1 2" key="1">
    <citation type="submission" date="2018-08" db="EMBL/GenBank/DDBJ databases">
        <title>Henriciella mobilis sp. nov., isolated from seawater.</title>
        <authorList>
            <person name="Cheng H."/>
            <person name="Wu Y.-H."/>
            <person name="Xu X.-W."/>
            <person name="Guo L.-L."/>
        </authorList>
    </citation>
    <scope>NUCLEOTIDE SEQUENCE [LARGE SCALE GENOMIC DNA]</scope>
    <source>
        <strain evidence="1 2">CCUG66934</strain>
    </source>
</reference>